<name>A0A437RR91_9BURK</name>
<comment type="caution">
    <text evidence="2">The sequence shown here is derived from an EMBL/GenBank/DDBJ whole genome shotgun (WGS) entry which is preliminary data.</text>
</comment>
<sequence length="271" mass="27855">MRPSFALSCFQPRTAALALLWCPLLALASGDGPGGSQPPTVQFTQCTEFVGVAVVDAAAARALVPARYTLVADAAGARLVVRAADCAAVRVGARPARPGRVAQVGLIIVSPDGTGTDPNTAINNYTLGYVSNSPALVQALRGAGVPAVLDEGLAYTAPAPTAAGGSGDLFVAVAPEHPAAGPRWFLHGTVNVPGFDTSFLANWWVAGPGGRETKMATTLPLISFDFGSQVSFTTQRQGALATLLPGHRIENFVLSFRGAFPAATMVTTVTR</sequence>
<organism evidence="2 3">
    <name type="scientific">Rubrivivax rivuli</name>
    <dbReference type="NCBI Taxonomy" id="1862385"/>
    <lineage>
        <taxon>Bacteria</taxon>
        <taxon>Pseudomonadati</taxon>
        <taxon>Pseudomonadota</taxon>
        <taxon>Betaproteobacteria</taxon>
        <taxon>Burkholderiales</taxon>
        <taxon>Sphaerotilaceae</taxon>
        <taxon>Rubrivivax</taxon>
    </lineage>
</organism>
<keyword evidence="1" id="KW-0732">Signal</keyword>
<proteinExistence type="predicted"/>
<evidence type="ECO:0000313" key="2">
    <source>
        <dbReference type="EMBL" id="RVU49288.1"/>
    </source>
</evidence>
<dbReference type="OrthoDB" id="5572475at2"/>
<evidence type="ECO:0000256" key="1">
    <source>
        <dbReference type="SAM" id="SignalP"/>
    </source>
</evidence>
<dbReference type="AlphaFoldDB" id="A0A437RR91"/>
<reference evidence="2 3" key="1">
    <citation type="submission" date="2019-01" db="EMBL/GenBank/DDBJ databases">
        <authorList>
            <person name="Chen W.-M."/>
        </authorList>
    </citation>
    <scope>NUCLEOTIDE SEQUENCE [LARGE SCALE GENOMIC DNA]</scope>
    <source>
        <strain evidence="2 3">KYPY4</strain>
    </source>
</reference>
<dbReference type="Proteomes" id="UP000285575">
    <property type="component" value="Unassembled WGS sequence"/>
</dbReference>
<evidence type="ECO:0000313" key="3">
    <source>
        <dbReference type="Proteomes" id="UP000285575"/>
    </source>
</evidence>
<accession>A0A437RR91</accession>
<protein>
    <submittedName>
        <fullName evidence="2">Uncharacterized protein</fullName>
    </submittedName>
</protein>
<feature type="signal peptide" evidence="1">
    <location>
        <begin position="1"/>
        <end position="28"/>
    </location>
</feature>
<dbReference type="RefSeq" id="WP_128226925.1">
    <property type="nucleotide sequence ID" value="NZ_SACR01000001.1"/>
</dbReference>
<feature type="chain" id="PRO_5019122791" evidence="1">
    <location>
        <begin position="29"/>
        <end position="271"/>
    </location>
</feature>
<dbReference type="EMBL" id="SACR01000001">
    <property type="protein sequence ID" value="RVU49288.1"/>
    <property type="molecule type" value="Genomic_DNA"/>
</dbReference>
<keyword evidence="3" id="KW-1185">Reference proteome</keyword>
<gene>
    <name evidence="2" type="ORF">EOE66_01560</name>
</gene>